<feature type="region of interest" description="Disordered" evidence="1">
    <location>
        <begin position="856"/>
        <end position="880"/>
    </location>
</feature>
<feature type="region of interest" description="Disordered" evidence="1">
    <location>
        <begin position="96"/>
        <end position="151"/>
    </location>
</feature>
<feature type="region of interest" description="Disordered" evidence="1">
    <location>
        <begin position="749"/>
        <end position="787"/>
    </location>
</feature>
<feature type="region of interest" description="Disordered" evidence="1">
    <location>
        <begin position="802"/>
        <end position="831"/>
    </location>
</feature>
<feature type="compositionally biased region" description="Low complexity" evidence="1">
    <location>
        <begin position="194"/>
        <end position="210"/>
    </location>
</feature>
<comment type="caution">
    <text evidence="3">The sequence shown here is derived from an EMBL/GenBank/DDBJ whole genome shotgun (WGS) entry which is preliminary data.</text>
</comment>
<feature type="region of interest" description="Disordered" evidence="1">
    <location>
        <begin position="587"/>
        <end position="714"/>
    </location>
</feature>
<dbReference type="InterPro" id="IPR028084">
    <property type="entry name" value="FNIP_N_dom"/>
</dbReference>
<dbReference type="EMBL" id="JAJGCB010000029">
    <property type="protein sequence ID" value="KAJ8987034.1"/>
    <property type="molecule type" value="Genomic_DNA"/>
</dbReference>
<feature type="compositionally biased region" description="Polar residues" evidence="1">
    <location>
        <begin position="263"/>
        <end position="278"/>
    </location>
</feature>
<feature type="compositionally biased region" description="Polar residues" evidence="1">
    <location>
        <begin position="755"/>
        <end position="767"/>
    </location>
</feature>
<protein>
    <recommendedName>
        <fullName evidence="2">Folliculin-interacting protein N-terminal domain-containing protein</fullName>
    </recommendedName>
</protein>
<dbReference type="GO" id="GO:0005737">
    <property type="term" value="C:cytoplasm"/>
    <property type="evidence" value="ECO:0007669"/>
    <property type="project" value="TreeGrafter"/>
</dbReference>
<organism evidence="3 4">
    <name type="scientific">Exophiala dermatitidis</name>
    <name type="common">Black yeast-like fungus</name>
    <name type="synonym">Wangiella dermatitidis</name>
    <dbReference type="NCBI Taxonomy" id="5970"/>
    <lineage>
        <taxon>Eukaryota</taxon>
        <taxon>Fungi</taxon>
        <taxon>Dikarya</taxon>
        <taxon>Ascomycota</taxon>
        <taxon>Pezizomycotina</taxon>
        <taxon>Eurotiomycetes</taxon>
        <taxon>Chaetothyriomycetidae</taxon>
        <taxon>Chaetothyriales</taxon>
        <taxon>Herpotrichiellaceae</taxon>
        <taxon>Exophiala</taxon>
    </lineage>
</organism>
<accession>A0AAN6EKY2</accession>
<dbReference type="PANTHER" id="PTHR21634:SF9">
    <property type="entry name" value="RE13835P"/>
    <property type="match status" value="1"/>
</dbReference>
<name>A0AAN6EKY2_EXODE</name>
<dbReference type="AlphaFoldDB" id="A0AAN6EKY2"/>
<feature type="compositionally biased region" description="Polar residues" evidence="1">
    <location>
        <begin position="676"/>
        <end position="688"/>
    </location>
</feature>
<evidence type="ECO:0000259" key="2">
    <source>
        <dbReference type="Pfam" id="PF14636"/>
    </source>
</evidence>
<feature type="compositionally biased region" description="Low complexity" evidence="1">
    <location>
        <begin position="705"/>
        <end position="714"/>
    </location>
</feature>
<sequence>MLGRLIQGYARGGQLESATEESHTRALLWPELQYDGRAQSVSPPSTPFGSPSFRVSPFDDRAGLELNESKDLRLIIAQDAFGTNDRPLVLLDTHNLEPSSSGSSSPKTFGSLFSSDIGSRNTPSSPVTGHARNRSSTVSGASASWTRPIKEQDTTDHLSNILDCMFGVTSATKSGSSTKMHLLPGDRSTPTEISPRTTATATSPAAARTPLMRVRTATHTMNAGRPPSSPKEADVESRDSILITRMFPVTLPDSQDDVRQHRSSNAGNADPSSATSPVKDQLESPGVQGKKPKLVEKKTPVYGAALLCYLPRPGDARPGTSTARPMSRASAMASSYPNSYGSDSLSSWTILSAIPDHLSSPETSAQFNDQSIEVIVKNWDVILRSLVVVERAARARICDLLQEVNSAMIFSAAKAPKGPSEQRTNQRNVYLRSSNALVRDSALQNVVKHALWRVSYALRIPRVASGFGLDYGGPWLDEARYLVRVCGNKQQNFFLFNLLTAFLGNHTDWLECIGPDRYRKQFRAMNKVRTRPCNFAARTVIICDNRSMARRLIFLLASFLPRSYNVDALARLGHGLMSPLSTPDIGTSSPISRLAGEGSMRRHGYAKSRDGSAMLSRRDVSALSTSASSTDSTSGTGRPFREGFHPILFKSDGEPGPRKHPSLFSPGERPSHLHKTNATNSGATSNAGTPVPHFSSKHDSYFPEGAVADGDSGGASADLARILRRDSTSHPHTAASSINWGSLMSNMSGLWGKKQPSSSSRNETAPSSLRDRRKHAPKTSPVYGLQPHYLQQMVDEAADLTMTQPPTRPDERPVEPPAESAPSDVQPPRMRVDDKDGVVDVDINLPGFISWDESKGPLSPSIRHDSPTRFSTDGAASSYSSRSTRFRSADSRTTNVAGYLRRYHEDFILQGVKPYPELHDEIKQSMSQEPALDDDSLGSFPDEEADGKLWVNVCSTLLVDSRTFFIERLTLQRRVSRNRTVVSHADSSSLAPTGNTSITAPQLNVSDPMEERFVTEPVMDFDSTLTDAIERVLNEGYPSKQDIPNPARAHSRALSVGTTASARTEPLEISGSSKSKKWSHLSTLSQADCRQAVVGALEDVVRSVSGDLTKHQRTRHVDSHSRLDGDSFAHGVKQDNVLREGVKKWLLNIETQNVW</sequence>
<dbReference type="GO" id="GO:0042030">
    <property type="term" value="F:ATPase inhibitor activity"/>
    <property type="evidence" value="ECO:0007669"/>
    <property type="project" value="TreeGrafter"/>
</dbReference>
<gene>
    <name evidence="3" type="ORF">HRR80_008969</name>
</gene>
<feature type="compositionally biased region" description="Low complexity" evidence="1">
    <location>
        <begin position="621"/>
        <end position="637"/>
    </location>
</feature>
<evidence type="ECO:0000313" key="3">
    <source>
        <dbReference type="EMBL" id="KAJ8987034.1"/>
    </source>
</evidence>
<feature type="compositionally biased region" description="Polar residues" evidence="1">
    <location>
        <begin position="106"/>
        <end position="127"/>
    </location>
</feature>
<dbReference type="GO" id="GO:0051087">
    <property type="term" value="F:protein-folding chaperone binding"/>
    <property type="evidence" value="ECO:0007669"/>
    <property type="project" value="TreeGrafter"/>
</dbReference>
<evidence type="ECO:0000256" key="1">
    <source>
        <dbReference type="SAM" id="MobiDB-lite"/>
    </source>
</evidence>
<reference evidence="3" key="1">
    <citation type="submission" date="2023-01" db="EMBL/GenBank/DDBJ databases">
        <title>Exophiala dermititidis isolated from Cystic Fibrosis Patient.</title>
        <authorList>
            <person name="Kurbessoian T."/>
            <person name="Crocker A."/>
            <person name="Murante D."/>
            <person name="Hogan D.A."/>
            <person name="Stajich J.E."/>
        </authorList>
    </citation>
    <scope>NUCLEOTIDE SEQUENCE</scope>
    <source>
        <strain evidence="3">Ex8</strain>
    </source>
</reference>
<feature type="region of interest" description="Disordered" evidence="1">
    <location>
        <begin position="172"/>
        <end position="211"/>
    </location>
</feature>
<dbReference type="Proteomes" id="UP001161757">
    <property type="component" value="Unassembled WGS sequence"/>
</dbReference>
<dbReference type="PANTHER" id="PTHR21634">
    <property type="entry name" value="RE13835P"/>
    <property type="match status" value="1"/>
</dbReference>
<feature type="region of interest" description="Disordered" evidence="1">
    <location>
        <begin position="249"/>
        <end position="294"/>
    </location>
</feature>
<feature type="compositionally biased region" description="Polar residues" evidence="1">
    <location>
        <begin position="134"/>
        <end position="145"/>
    </location>
</feature>
<evidence type="ECO:0000313" key="4">
    <source>
        <dbReference type="Proteomes" id="UP001161757"/>
    </source>
</evidence>
<feature type="domain" description="Folliculin-interacting protein N-terminal" evidence="2">
    <location>
        <begin position="71"/>
        <end position="188"/>
    </location>
</feature>
<dbReference type="Pfam" id="PF14636">
    <property type="entry name" value="FNIP_N"/>
    <property type="match status" value="1"/>
</dbReference>
<proteinExistence type="predicted"/>